<dbReference type="InterPro" id="IPR002861">
    <property type="entry name" value="Reeler_dom"/>
</dbReference>
<comment type="similarity">
    <text evidence="1">Belongs to the FRRS1 family.</text>
</comment>
<dbReference type="PANTHER" id="PTHR45828">
    <property type="entry name" value="CYTOCHROME B561/FERRIC REDUCTASE TRANSMEMBRANE"/>
    <property type="match status" value="1"/>
</dbReference>
<dbReference type="FunFam" id="2.60.40.4060:FF:000003">
    <property type="entry name" value="Ferric chelate reductase 1"/>
    <property type="match status" value="1"/>
</dbReference>
<dbReference type="InterPro" id="IPR042307">
    <property type="entry name" value="Reeler_sf"/>
</dbReference>
<organism evidence="3 4">
    <name type="scientific">Onychostoma macrolepis</name>
    <dbReference type="NCBI Taxonomy" id="369639"/>
    <lineage>
        <taxon>Eukaryota</taxon>
        <taxon>Metazoa</taxon>
        <taxon>Chordata</taxon>
        <taxon>Craniata</taxon>
        <taxon>Vertebrata</taxon>
        <taxon>Euteleostomi</taxon>
        <taxon>Actinopterygii</taxon>
        <taxon>Neopterygii</taxon>
        <taxon>Teleostei</taxon>
        <taxon>Ostariophysi</taxon>
        <taxon>Cypriniformes</taxon>
        <taxon>Cyprinidae</taxon>
        <taxon>Acrossocheilinae</taxon>
        <taxon>Onychostoma</taxon>
    </lineage>
</organism>
<reference evidence="3 4" key="1">
    <citation type="submission" date="2020-04" db="EMBL/GenBank/DDBJ databases">
        <title>Chromosome-level genome assembly of a cyprinid fish Onychostoma macrolepis by integration of Nanopore Sequencing, Bionano and Hi-C technology.</title>
        <authorList>
            <person name="Wang D."/>
        </authorList>
    </citation>
    <scope>NUCLEOTIDE SEQUENCE [LARGE SCALE GENOMIC DNA]</scope>
    <source>
        <strain evidence="3">SWU-2019</strain>
        <tissue evidence="3">Muscle</tissue>
    </source>
</reference>
<dbReference type="CDD" id="cd08544">
    <property type="entry name" value="Reeler"/>
    <property type="match status" value="1"/>
</dbReference>
<dbReference type="PANTHER" id="PTHR45828:SF32">
    <property type="entry name" value="SI:DKEY-251I10.2"/>
    <property type="match status" value="1"/>
</dbReference>
<feature type="domain" description="Reelin" evidence="2">
    <location>
        <begin position="42"/>
        <end position="199"/>
    </location>
</feature>
<evidence type="ECO:0000259" key="2">
    <source>
        <dbReference type="PROSITE" id="PS51019"/>
    </source>
</evidence>
<protein>
    <recommendedName>
        <fullName evidence="2">Reelin domain-containing protein</fullName>
    </recommendedName>
</protein>
<evidence type="ECO:0000256" key="1">
    <source>
        <dbReference type="ARBA" id="ARBA00009195"/>
    </source>
</evidence>
<dbReference type="PROSITE" id="PS51019">
    <property type="entry name" value="REELIN"/>
    <property type="match status" value="1"/>
</dbReference>
<comment type="caution">
    <text evidence="3">The sequence shown here is derived from an EMBL/GenBank/DDBJ whole genome shotgun (WGS) entry which is preliminary data.</text>
</comment>
<evidence type="ECO:0000313" key="3">
    <source>
        <dbReference type="EMBL" id="KAF4113685.1"/>
    </source>
</evidence>
<sequence length="218" mass="23547">MIWESVYKLVVLHCTIANELLKKPVSGIMDAVFFGVVILQVLTSVLSFPNGAPTSTCVDMMPRHGGVQPKPNPAPYTIHPSSTTFQTGKPITVVIKGPDYRGVLLEARSGSDSKAIGTWQTPPTNTKFLECSGNQQGAITHANTNIKNNSTVYTWIPPATAQNVFFKATVAQQRIVFWVDVISSTLTSSGGTLLDVVHDSAERIVTPALGDSSEYEKQ</sequence>
<evidence type="ECO:0000313" key="4">
    <source>
        <dbReference type="Proteomes" id="UP000579812"/>
    </source>
</evidence>
<name>A0A7J6D3A1_9TELE</name>
<keyword evidence="4" id="KW-1185">Reference proteome</keyword>
<dbReference type="GO" id="GO:0016020">
    <property type="term" value="C:membrane"/>
    <property type="evidence" value="ECO:0007669"/>
    <property type="project" value="TreeGrafter"/>
</dbReference>
<accession>A0A7J6D3A1</accession>
<dbReference type="AlphaFoldDB" id="A0A7J6D3A1"/>
<dbReference type="Pfam" id="PF02014">
    <property type="entry name" value="Reeler"/>
    <property type="match status" value="1"/>
</dbReference>
<dbReference type="Gene3D" id="2.60.40.4060">
    <property type="entry name" value="Reeler domain"/>
    <property type="match status" value="1"/>
</dbReference>
<dbReference type="EMBL" id="JAAMOB010000005">
    <property type="protein sequence ID" value="KAF4113685.1"/>
    <property type="molecule type" value="Genomic_DNA"/>
</dbReference>
<gene>
    <name evidence="3" type="ORF">G5714_006230</name>
</gene>
<dbReference type="InterPro" id="IPR051237">
    <property type="entry name" value="Ferric-chelate_Red/DefProt"/>
</dbReference>
<dbReference type="Proteomes" id="UP000579812">
    <property type="component" value="Unassembled WGS sequence"/>
</dbReference>
<proteinExistence type="inferred from homology"/>